<feature type="region of interest" description="Disordered" evidence="5">
    <location>
        <begin position="122"/>
        <end position="157"/>
    </location>
</feature>
<feature type="domain" description="Gram-positive cocci surface proteins LPxTG" evidence="8">
    <location>
        <begin position="144"/>
        <end position="186"/>
    </location>
</feature>
<keyword evidence="6" id="KW-0472">Membrane</keyword>
<evidence type="ECO:0000259" key="8">
    <source>
        <dbReference type="PROSITE" id="PS50847"/>
    </source>
</evidence>
<keyword evidence="1" id="KW-0134">Cell wall</keyword>
<evidence type="ECO:0000256" key="2">
    <source>
        <dbReference type="ARBA" id="ARBA00022525"/>
    </source>
</evidence>
<protein>
    <submittedName>
        <fullName evidence="9">ABC-type phosphate transport system substrate-binding protein</fullName>
    </submittedName>
</protein>
<evidence type="ECO:0000256" key="3">
    <source>
        <dbReference type="ARBA" id="ARBA00022729"/>
    </source>
</evidence>
<dbReference type="RefSeq" id="WP_086781348.1">
    <property type="nucleotide sequence ID" value="NZ_JAGIOO010000001.1"/>
</dbReference>
<dbReference type="Proteomes" id="UP001519363">
    <property type="component" value="Unassembled WGS sequence"/>
</dbReference>
<evidence type="ECO:0000313" key="10">
    <source>
        <dbReference type="Proteomes" id="UP001519363"/>
    </source>
</evidence>
<evidence type="ECO:0000313" key="9">
    <source>
        <dbReference type="EMBL" id="MBP2475706.1"/>
    </source>
</evidence>
<evidence type="ECO:0000256" key="4">
    <source>
        <dbReference type="ARBA" id="ARBA00023088"/>
    </source>
</evidence>
<feature type="transmembrane region" description="Helical" evidence="6">
    <location>
        <begin position="161"/>
        <end position="179"/>
    </location>
</feature>
<keyword evidence="6" id="KW-0812">Transmembrane</keyword>
<evidence type="ECO:0000256" key="5">
    <source>
        <dbReference type="SAM" id="MobiDB-lite"/>
    </source>
</evidence>
<accession>A0ABS5AGJ8</accession>
<comment type="caution">
    <text evidence="9">The sequence shown here is derived from an EMBL/GenBank/DDBJ whole genome shotgun (WGS) entry which is preliminary data.</text>
</comment>
<feature type="signal peptide" evidence="7">
    <location>
        <begin position="1"/>
        <end position="26"/>
    </location>
</feature>
<name>A0ABS5AGJ8_9PSEU</name>
<dbReference type="InterPro" id="IPR019931">
    <property type="entry name" value="LPXTG_anchor"/>
</dbReference>
<dbReference type="PROSITE" id="PS50847">
    <property type="entry name" value="GRAM_POS_ANCHORING"/>
    <property type="match status" value="1"/>
</dbReference>
<sequence length="186" mass="18598">MQTRTALATLALASGLALLAGPAASAQPGTNTYTVDFEAGKTTFGDGSTFRLPARVMIATDCAPEKAGKVKVTGLGEFTLHGGSAGVAMGEFTLGKQVKAGRYAISFACGAVEHKGTFSVVGAPTSKPRPTTTSAAVPTKPKGAPETGGGATAEDADRTPLLAGGAAVLLGALLGVVALRRRRVQD</sequence>
<keyword evidence="4" id="KW-0572">Peptidoglycan-anchor</keyword>
<feature type="chain" id="PRO_5046897863" evidence="7">
    <location>
        <begin position="27"/>
        <end position="186"/>
    </location>
</feature>
<keyword evidence="6" id="KW-1133">Transmembrane helix</keyword>
<evidence type="ECO:0000256" key="7">
    <source>
        <dbReference type="SAM" id="SignalP"/>
    </source>
</evidence>
<reference evidence="9 10" key="1">
    <citation type="submission" date="2021-03" db="EMBL/GenBank/DDBJ databases">
        <title>Sequencing the genomes of 1000 actinobacteria strains.</title>
        <authorList>
            <person name="Klenk H.-P."/>
        </authorList>
    </citation>
    <scope>NUCLEOTIDE SEQUENCE [LARGE SCALE GENOMIC DNA]</scope>
    <source>
        <strain evidence="9 10">DSM 44580</strain>
    </source>
</reference>
<dbReference type="EMBL" id="JAGIOO010000001">
    <property type="protein sequence ID" value="MBP2475706.1"/>
    <property type="molecule type" value="Genomic_DNA"/>
</dbReference>
<proteinExistence type="predicted"/>
<keyword evidence="3 7" id="KW-0732">Signal</keyword>
<organism evidence="9 10">
    <name type="scientific">Crossiella equi</name>
    <dbReference type="NCBI Taxonomy" id="130796"/>
    <lineage>
        <taxon>Bacteria</taxon>
        <taxon>Bacillati</taxon>
        <taxon>Actinomycetota</taxon>
        <taxon>Actinomycetes</taxon>
        <taxon>Pseudonocardiales</taxon>
        <taxon>Pseudonocardiaceae</taxon>
        <taxon>Crossiella</taxon>
    </lineage>
</organism>
<keyword evidence="2" id="KW-0964">Secreted</keyword>
<gene>
    <name evidence="9" type="ORF">JOF53_004578</name>
</gene>
<evidence type="ECO:0000256" key="1">
    <source>
        <dbReference type="ARBA" id="ARBA00022512"/>
    </source>
</evidence>
<evidence type="ECO:0000256" key="6">
    <source>
        <dbReference type="SAM" id="Phobius"/>
    </source>
</evidence>
<keyword evidence="10" id="KW-1185">Reference proteome</keyword>